<dbReference type="EMBL" id="CAJNOL010000232">
    <property type="protein sequence ID" value="CAF0949751.1"/>
    <property type="molecule type" value="Genomic_DNA"/>
</dbReference>
<comment type="caution">
    <text evidence="2">The sequence shown here is derived from an EMBL/GenBank/DDBJ whole genome shotgun (WGS) entry which is preliminary data.</text>
</comment>
<accession>A0A814D5R1</accession>
<feature type="domain" description="F-box" evidence="1">
    <location>
        <begin position="30"/>
        <end position="77"/>
    </location>
</feature>
<dbReference type="InterPro" id="IPR001810">
    <property type="entry name" value="F-box_dom"/>
</dbReference>
<reference evidence="2" key="1">
    <citation type="submission" date="2021-02" db="EMBL/GenBank/DDBJ databases">
        <authorList>
            <person name="Nowell W R."/>
        </authorList>
    </citation>
    <scope>NUCLEOTIDE SEQUENCE</scope>
</reference>
<proteinExistence type="predicted"/>
<protein>
    <recommendedName>
        <fullName evidence="1">F-box domain-containing protein</fullName>
    </recommendedName>
</protein>
<gene>
    <name evidence="2" type="ORF">JXQ802_LOCUS11619</name>
</gene>
<keyword evidence="3" id="KW-1185">Reference proteome</keyword>
<dbReference type="Proteomes" id="UP000663870">
    <property type="component" value="Unassembled WGS sequence"/>
</dbReference>
<name>A0A814D5R1_9BILA</name>
<sequence>MNQAKRQMSVDMSYEEDTKKLRTSNEDKFINCFENLSNELFYEIFDYLDGRDIFYGFSNLNSHFESLIMSSRLLLKIHDYTSCKQSFEHDYQRIILPNKHRIFSLHLLNGSQLIRYSTFHTFDSSFYRLESLILHGIKFNEIISFLPNLTNLPRLFSLNIHLDDVLDDSNRIYHLIFRLPMLKYNKLSVNKIILQDSISSISNEHFSSIKQLVINYPCTLYNLYNILSYTSKLHHLTCEPLFSINENISREIPLKLFNLTYCSISQCYLKFNEFEIFIKQISSQLRILHFKPCSDIFYLDADRWQQLILQYMPYLHTFQFKYYDGISGHFEIQSYHSFLNRFISPFWIERQWLLDIQIDLNHWPPVEIIFSIQPKRKQWNELLISYERNNVTFNQITDVNLSDQEYMHILNSMSQLTVRNCRFIQYDQWFIDCIHFISSLAEITCLYIEFQYFSIDIIIQFLYRLPHLNSLTIVIMFSNQKIQLTEEQINMIHTISNMNQIIKMNIEQIFELNQIDILINLCPRMKYLNVQCKNYIDLEYIIRLILMKKNSNLYFLCFSIPNADERMVKRLQTMIDLKELLVNYTIQHCHNKIYLQRQKY</sequence>
<evidence type="ECO:0000259" key="1">
    <source>
        <dbReference type="PROSITE" id="PS50181"/>
    </source>
</evidence>
<evidence type="ECO:0000313" key="2">
    <source>
        <dbReference type="EMBL" id="CAF0949751.1"/>
    </source>
</evidence>
<dbReference type="AlphaFoldDB" id="A0A814D5R1"/>
<organism evidence="2 3">
    <name type="scientific">Rotaria sordida</name>
    <dbReference type="NCBI Taxonomy" id="392033"/>
    <lineage>
        <taxon>Eukaryota</taxon>
        <taxon>Metazoa</taxon>
        <taxon>Spiralia</taxon>
        <taxon>Gnathifera</taxon>
        <taxon>Rotifera</taxon>
        <taxon>Eurotatoria</taxon>
        <taxon>Bdelloidea</taxon>
        <taxon>Philodinida</taxon>
        <taxon>Philodinidae</taxon>
        <taxon>Rotaria</taxon>
    </lineage>
</organism>
<dbReference type="PROSITE" id="PS50181">
    <property type="entry name" value="FBOX"/>
    <property type="match status" value="1"/>
</dbReference>
<dbReference type="SUPFAM" id="SSF52047">
    <property type="entry name" value="RNI-like"/>
    <property type="match status" value="1"/>
</dbReference>
<evidence type="ECO:0000313" key="3">
    <source>
        <dbReference type="Proteomes" id="UP000663870"/>
    </source>
</evidence>